<accession>A0A2A7SAI7</accession>
<dbReference type="RefSeq" id="WP_098151251.1">
    <property type="nucleotide sequence ID" value="NZ_CADEPU010000014.1"/>
</dbReference>
<dbReference type="SUPFAM" id="SSF53901">
    <property type="entry name" value="Thiolase-like"/>
    <property type="match status" value="2"/>
</dbReference>
<dbReference type="EMBL" id="PDDY01000001">
    <property type="protein sequence ID" value="PEH40724.1"/>
    <property type="molecule type" value="Genomic_DNA"/>
</dbReference>
<dbReference type="Proteomes" id="UP000220629">
    <property type="component" value="Unassembled WGS sequence"/>
</dbReference>
<dbReference type="Gene3D" id="3.40.47.10">
    <property type="match status" value="2"/>
</dbReference>
<dbReference type="InterPro" id="IPR016039">
    <property type="entry name" value="Thiolase-like"/>
</dbReference>
<evidence type="ECO:0008006" key="3">
    <source>
        <dbReference type="Google" id="ProtNLM"/>
    </source>
</evidence>
<dbReference type="AlphaFoldDB" id="A0A2A7SAI7"/>
<reference evidence="2" key="1">
    <citation type="submission" date="2017-09" db="EMBL/GenBank/DDBJ databases">
        <title>FDA dAtabase for Regulatory Grade micrObial Sequences (FDA-ARGOS): Supporting development and validation of Infectious Disease Dx tests.</title>
        <authorList>
            <person name="Minogue T."/>
            <person name="Wolcott M."/>
            <person name="Wasieloski L."/>
            <person name="Aguilar W."/>
            <person name="Moore D."/>
            <person name="Tallon L."/>
            <person name="Sadzewicz L."/>
            <person name="Ott S."/>
            <person name="Zhao X."/>
            <person name="Nagaraj S."/>
            <person name="Vavikolanu K."/>
            <person name="Aluvathingal J."/>
            <person name="Nadendla S."/>
            <person name="Sichtig H."/>
        </authorList>
    </citation>
    <scope>NUCLEOTIDE SEQUENCE [LARGE SCALE GENOMIC DNA]</scope>
    <source>
        <strain evidence="2">FDAARGOS_390</strain>
    </source>
</reference>
<gene>
    <name evidence="1" type="ORF">CRM94_00230</name>
</gene>
<name>A0A2A7SAI7_BURGA</name>
<evidence type="ECO:0000313" key="1">
    <source>
        <dbReference type="EMBL" id="PEH40724.1"/>
    </source>
</evidence>
<dbReference type="GO" id="GO:0016746">
    <property type="term" value="F:acyltransferase activity"/>
    <property type="evidence" value="ECO:0007669"/>
    <property type="project" value="InterPro"/>
</dbReference>
<protein>
    <recommendedName>
        <fullName evidence="3">3-oxoacyl-ACP synthase</fullName>
    </recommendedName>
</protein>
<comment type="caution">
    <text evidence="1">The sequence shown here is derived from an EMBL/GenBank/DDBJ whole genome shotgun (WGS) entry which is preliminary data.</text>
</comment>
<proteinExistence type="predicted"/>
<evidence type="ECO:0000313" key="2">
    <source>
        <dbReference type="Proteomes" id="UP000220629"/>
    </source>
</evidence>
<sequence length="369" mass="38505">MTLPTLEATRQAAPAALAADTNTLALYGGVVVLPPATPFNAIQAQERHPGYRHLLLPQARFARPRGHGALTADESERLAPGGRPALRIAPAGRSLSELAADAALDLRDQLGSELLTRTTHLILASSALNETIGDSVVGRLQYDLGLQGVMPLALGQNGTLGWYGALSLLGGLLGPDDQALVILGDKWLYPFFRQFGELVGYSDAAAALLVRRGTRVPEHAELTAWGSIGGLALEFGEAIADPWNTTPEALGDALVPIAARAIRGALNAAGREPASIDWCVPPGFGPAFAMRVADAVGVPCARRVQHEVTGHLSSAESAAALIRLAASLDEDERRSVLVWDAALHGAAAAAVCDVRGGFEAALDIEGDLQ</sequence>
<organism evidence="1 2">
    <name type="scientific">Burkholderia gladioli</name>
    <name type="common">Pseudomonas marginata</name>
    <name type="synonym">Phytomonas marginata</name>
    <dbReference type="NCBI Taxonomy" id="28095"/>
    <lineage>
        <taxon>Bacteria</taxon>
        <taxon>Pseudomonadati</taxon>
        <taxon>Pseudomonadota</taxon>
        <taxon>Betaproteobacteria</taxon>
        <taxon>Burkholderiales</taxon>
        <taxon>Burkholderiaceae</taxon>
        <taxon>Burkholderia</taxon>
    </lineage>
</organism>